<gene>
    <name evidence="2" type="ORF">COR50_14745</name>
</gene>
<accession>A0A291QWR2</accession>
<evidence type="ECO:0000313" key="3">
    <source>
        <dbReference type="Proteomes" id="UP000220133"/>
    </source>
</evidence>
<dbReference type="AlphaFoldDB" id="A0A291QWR2"/>
<dbReference type="Proteomes" id="UP000220133">
    <property type="component" value="Chromosome"/>
</dbReference>
<dbReference type="OrthoDB" id="670075at2"/>
<sequence length="180" mass="21569">MSFIFKFYRYSSIGLSFSNQTLDSQPSMKSRFHFILKIFSCFLFLAIQLAAGLTCLWSNYHQYVDDLEEDEFYQISHTSKHEQPTSFTALLHSSWNSKDRFHDVKPIQDQLHVKYPKKSKLNYFLSALNQQYNLAARLVIIFSDRFNRDIFLTENKRGEYSRHNSFLPAYYNFLFRLYPF</sequence>
<name>A0A291QWR2_9BACT</name>
<dbReference type="RefSeq" id="WP_098194696.1">
    <property type="nucleotide sequence ID" value="NZ_CP023777.1"/>
</dbReference>
<dbReference type="EMBL" id="CP023777">
    <property type="protein sequence ID" value="ATL48322.1"/>
    <property type="molecule type" value="Genomic_DNA"/>
</dbReference>
<keyword evidence="1" id="KW-0812">Transmembrane</keyword>
<proteinExistence type="predicted"/>
<evidence type="ECO:0000313" key="2">
    <source>
        <dbReference type="EMBL" id="ATL48322.1"/>
    </source>
</evidence>
<keyword evidence="1" id="KW-0472">Membrane</keyword>
<evidence type="ECO:0000256" key="1">
    <source>
        <dbReference type="SAM" id="Phobius"/>
    </source>
</evidence>
<keyword evidence="1" id="KW-1133">Transmembrane helix</keyword>
<keyword evidence="3" id="KW-1185">Reference proteome</keyword>
<dbReference type="KEGG" id="cbae:COR50_14745"/>
<organism evidence="2 3">
    <name type="scientific">Chitinophaga caeni</name>
    <dbReference type="NCBI Taxonomy" id="2029983"/>
    <lineage>
        <taxon>Bacteria</taxon>
        <taxon>Pseudomonadati</taxon>
        <taxon>Bacteroidota</taxon>
        <taxon>Chitinophagia</taxon>
        <taxon>Chitinophagales</taxon>
        <taxon>Chitinophagaceae</taxon>
        <taxon>Chitinophaga</taxon>
    </lineage>
</organism>
<protein>
    <submittedName>
        <fullName evidence="2">Uncharacterized protein</fullName>
    </submittedName>
</protein>
<feature type="transmembrane region" description="Helical" evidence="1">
    <location>
        <begin position="34"/>
        <end position="60"/>
    </location>
</feature>
<reference evidence="2 3" key="1">
    <citation type="submission" date="2017-10" db="EMBL/GenBank/DDBJ databases">
        <title>Paenichitinophaga pekingensis gen. nov., sp. nov., isolated from activated sludge.</title>
        <authorList>
            <person name="Jin D."/>
            <person name="Kong X."/>
            <person name="Deng Y."/>
            <person name="Bai Z."/>
        </authorList>
    </citation>
    <scope>NUCLEOTIDE SEQUENCE [LARGE SCALE GENOMIC DNA]</scope>
    <source>
        <strain evidence="2 3">13</strain>
    </source>
</reference>